<gene>
    <name evidence="2" type="ORF">g.96</name>
</gene>
<sequence length="160" mass="18092">EGFETSCFRIGRAGRAGQKGKAITFFTQDDVANLRSIASVMKQSGCEVPEYMLKLKQSAGRRKARMTKAPRRDNISTILEKRNKRKLEDASDQKIENTKETVAVKGGKHTKQRKIQNGGNKPNKRNQDGAGKEMSIKKNQKKKIHKKNKKKVLVKKIVKN</sequence>
<name>A0A1E1W413_PECGO</name>
<dbReference type="AlphaFoldDB" id="A0A1E1W413"/>
<dbReference type="EMBL" id="GDQN01009362">
    <property type="protein sequence ID" value="JAT81692.1"/>
    <property type="molecule type" value="Transcribed_RNA"/>
</dbReference>
<dbReference type="SUPFAM" id="SSF52540">
    <property type="entry name" value="P-loop containing nucleoside triphosphate hydrolases"/>
    <property type="match status" value="1"/>
</dbReference>
<feature type="non-terminal residue" evidence="2">
    <location>
        <position position="1"/>
    </location>
</feature>
<feature type="compositionally biased region" description="Basic and acidic residues" evidence="1">
    <location>
        <begin position="125"/>
        <end position="136"/>
    </location>
</feature>
<evidence type="ECO:0000313" key="2">
    <source>
        <dbReference type="EMBL" id="JAT81692.1"/>
    </source>
</evidence>
<organism evidence="2">
    <name type="scientific">Pectinophora gossypiella</name>
    <name type="common">Cotton pink bollworm</name>
    <name type="synonym">Depressaria gossypiella</name>
    <dbReference type="NCBI Taxonomy" id="13191"/>
    <lineage>
        <taxon>Eukaryota</taxon>
        <taxon>Metazoa</taxon>
        <taxon>Ecdysozoa</taxon>
        <taxon>Arthropoda</taxon>
        <taxon>Hexapoda</taxon>
        <taxon>Insecta</taxon>
        <taxon>Pterygota</taxon>
        <taxon>Neoptera</taxon>
        <taxon>Endopterygota</taxon>
        <taxon>Lepidoptera</taxon>
        <taxon>Glossata</taxon>
        <taxon>Ditrysia</taxon>
        <taxon>Gelechioidea</taxon>
        <taxon>Gelechiidae</taxon>
        <taxon>Apatetrinae</taxon>
        <taxon>Pectinophora</taxon>
    </lineage>
</organism>
<dbReference type="InterPro" id="IPR027417">
    <property type="entry name" value="P-loop_NTPase"/>
</dbReference>
<feature type="compositionally biased region" description="Basic and acidic residues" evidence="1">
    <location>
        <begin position="86"/>
        <end position="99"/>
    </location>
</feature>
<evidence type="ECO:0000256" key="1">
    <source>
        <dbReference type="SAM" id="MobiDB-lite"/>
    </source>
</evidence>
<reference evidence="2" key="1">
    <citation type="submission" date="2015-09" db="EMBL/GenBank/DDBJ databases">
        <title>De novo assembly of Pectinophora gossypiella (Pink Bollworm) gut transcriptome.</title>
        <authorList>
            <person name="Tassone E.E."/>
        </authorList>
    </citation>
    <scope>NUCLEOTIDE SEQUENCE</scope>
</reference>
<dbReference type="Gene3D" id="3.40.50.300">
    <property type="entry name" value="P-loop containing nucleotide triphosphate hydrolases"/>
    <property type="match status" value="1"/>
</dbReference>
<proteinExistence type="predicted"/>
<dbReference type="OrthoDB" id="360161at2759"/>
<protein>
    <recommendedName>
        <fullName evidence="3">Helicase C-terminal domain-containing protein</fullName>
    </recommendedName>
</protein>
<feature type="region of interest" description="Disordered" evidence="1">
    <location>
        <begin position="84"/>
        <end position="160"/>
    </location>
</feature>
<feature type="compositionally biased region" description="Basic residues" evidence="1">
    <location>
        <begin position="138"/>
        <end position="160"/>
    </location>
</feature>
<evidence type="ECO:0008006" key="3">
    <source>
        <dbReference type="Google" id="ProtNLM"/>
    </source>
</evidence>
<accession>A0A1E1W413</accession>